<evidence type="ECO:0000256" key="1">
    <source>
        <dbReference type="ARBA" id="ARBA00001946"/>
    </source>
</evidence>
<dbReference type="PANTHER" id="PTHR45138">
    <property type="entry name" value="REGULATORY COMPONENTS OF SENSORY TRANSDUCTION SYSTEM"/>
    <property type="match status" value="1"/>
</dbReference>
<dbReference type="NCBIfam" id="TIGR00254">
    <property type="entry name" value="GGDEF"/>
    <property type="match status" value="1"/>
</dbReference>
<name>A0A1H7J8A5_9GAMM</name>
<dbReference type="PROSITE" id="PS50887">
    <property type="entry name" value="GGDEF"/>
    <property type="match status" value="1"/>
</dbReference>
<evidence type="ECO:0000313" key="6">
    <source>
        <dbReference type="EMBL" id="SEK70973.1"/>
    </source>
</evidence>
<dbReference type="FunFam" id="3.30.70.270:FF:000001">
    <property type="entry name" value="Diguanylate cyclase domain protein"/>
    <property type="match status" value="1"/>
</dbReference>
<keyword evidence="7" id="KW-1185">Reference proteome</keyword>
<dbReference type="CDD" id="cd01949">
    <property type="entry name" value="GGDEF"/>
    <property type="match status" value="1"/>
</dbReference>
<feature type="domain" description="GGDEF" evidence="5">
    <location>
        <begin position="331"/>
        <end position="461"/>
    </location>
</feature>
<dbReference type="GO" id="GO:0052621">
    <property type="term" value="F:diguanylate cyclase activity"/>
    <property type="evidence" value="ECO:0007669"/>
    <property type="project" value="UniProtKB-EC"/>
</dbReference>
<feature type="coiled-coil region" evidence="4">
    <location>
        <begin position="132"/>
        <end position="190"/>
    </location>
</feature>
<dbReference type="InterPro" id="IPR000160">
    <property type="entry name" value="GGDEF_dom"/>
</dbReference>
<feature type="coiled-coil region" evidence="4">
    <location>
        <begin position="25"/>
        <end position="52"/>
    </location>
</feature>
<dbReference type="Gene3D" id="3.30.70.270">
    <property type="match status" value="1"/>
</dbReference>
<dbReference type="GO" id="GO:0005886">
    <property type="term" value="C:plasma membrane"/>
    <property type="evidence" value="ECO:0007669"/>
    <property type="project" value="TreeGrafter"/>
</dbReference>
<dbReference type="InterPro" id="IPR029787">
    <property type="entry name" value="Nucleotide_cyclase"/>
</dbReference>
<comment type="catalytic activity">
    <reaction evidence="3">
        <text>2 GTP = 3',3'-c-di-GMP + 2 diphosphate</text>
        <dbReference type="Rhea" id="RHEA:24898"/>
        <dbReference type="ChEBI" id="CHEBI:33019"/>
        <dbReference type="ChEBI" id="CHEBI:37565"/>
        <dbReference type="ChEBI" id="CHEBI:58805"/>
        <dbReference type="EC" id="2.7.7.65"/>
    </reaction>
</comment>
<dbReference type="EC" id="2.7.7.65" evidence="2"/>
<evidence type="ECO:0000256" key="2">
    <source>
        <dbReference type="ARBA" id="ARBA00012528"/>
    </source>
</evidence>
<gene>
    <name evidence="6" type="ORF">SAMN05444515_104118</name>
</gene>
<protein>
    <recommendedName>
        <fullName evidence="2">diguanylate cyclase</fullName>
        <ecNumber evidence="2">2.7.7.65</ecNumber>
    </recommendedName>
</protein>
<evidence type="ECO:0000256" key="3">
    <source>
        <dbReference type="ARBA" id="ARBA00034247"/>
    </source>
</evidence>
<evidence type="ECO:0000259" key="5">
    <source>
        <dbReference type="PROSITE" id="PS50887"/>
    </source>
</evidence>
<evidence type="ECO:0000256" key="4">
    <source>
        <dbReference type="SAM" id="Coils"/>
    </source>
</evidence>
<dbReference type="AlphaFoldDB" id="A0A1H7J8A5"/>
<dbReference type="InterPro" id="IPR043128">
    <property type="entry name" value="Rev_trsase/Diguanyl_cyclase"/>
</dbReference>
<feature type="coiled-coil region" evidence="4">
    <location>
        <begin position="266"/>
        <end position="293"/>
    </location>
</feature>
<reference evidence="7" key="1">
    <citation type="submission" date="2016-10" db="EMBL/GenBank/DDBJ databases">
        <authorList>
            <person name="Varghese N."/>
            <person name="Submissions S."/>
        </authorList>
    </citation>
    <scope>NUCLEOTIDE SEQUENCE [LARGE SCALE GENOMIC DNA]</scope>
    <source>
        <strain evidence="7">DSM 241</strain>
    </source>
</reference>
<dbReference type="Proteomes" id="UP000199256">
    <property type="component" value="Unassembled WGS sequence"/>
</dbReference>
<dbReference type="SUPFAM" id="SSF55073">
    <property type="entry name" value="Nucleotide cyclase"/>
    <property type="match status" value="1"/>
</dbReference>
<sequence>MPGGRWEGTSEEAPWVSTDEVRRRCLDTIRELEQALDDRAALEANLRRLLNRLCMAAEGAYPHLDPILNRLQMDVSSQETLTPTQLEAYLSELSDLLHDRGRGAHPAAHGRSGDAAEIRSLGLQLLMELASLPRLQDAMDRLRQELHVSERVPPWSEWVSRVAQAVHQCLSDLHNQREEMEDFLQDITRELASFDDYLAGQGDHLRDSQRNRETFRDHLAQEMSLLNSGLSDRDLELSHLKELVRGRIRAIGQHMETYRGQEALRDQEARLETERLRQRVADLERHSAQLREAFLWQQNRAHQDSLSGLPNREAFDERIRDELSRWVRLGTPLSLVVWDIDHFKRVNDTYGHSAGDRVITTVAQCLKERSRCTDMVARYGGEEFVMILVGTPAADALAFCDSLREAVAGLGFHFDGDPVDITLSAGVAEVRGGDTPSSLFDRADKALYQAKHRGRNCCVQG</sequence>
<dbReference type="GO" id="GO:1902201">
    <property type="term" value="P:negative regulation of bacterial-type flagellum-dependent cell motility"/>
    <property type="evidence" value="ECO:0007669"/>
    <property type="project" value="TreeGrafter"/>
</dbReference>
<dbReference type="STRING" id="1396821.SAMN05444515_104118"/>
<comment type="cofactor">
    <cofactor evidence="1">
        <name>Mg(2+)</name>
        <dbReference type="ChEBI" id="CHEBI:18420"/>
    </cofactor>
</comment>
<organism evidence="6 7">
    <name type="scientific">Ectothiorhodospira marina</name>
    <dbReference type="NCBI Taxonomy" id="1396821"/>
    <lineage>
        <taxon>Bacteria</taxon>
        <taxon>Pseudomonadati</taxon>
        <taxon>Pseudomonadota</taxon>
        <taxon>Gammaproteobacteria</taxon>
        <taxon>Chromatiales</taxon>
        <taxon>Ectothiorhodospiraceae</taxon>
        <taxon>Ectothiorhodospira</taxon>
    </lineage>
</organism>
<proteinExistence type="predicted"/>
<dbReference type="SMART" id="SM00267">
    <property type="entry name" value="GGDEF"/>
    <property type="match status" value="1"/>
</dbReference>
<dbReference type="Pfam" id="PF00990">
    <property type="entry name" value="GGDEF"/>
    <property type="match status" value="1"/>
</dbReference>
<dbReference type="PANTHER" id="PTHR45138:SF9">
    <property type="entry name" value="DIGUANYLATE CYCLASE DGCM-RELATED"/>
    <property type="match status" value="1"/>
</dbReference>
<dbReference type="GO" id="GO:0043709">
    <property type="term" value="P:cell adhesion involved in single-species biofilm formation"/>
    <property type="evidence" value="ECO:0007669"/>
    <property type="project" value="TreeGrafter"/>
</dbReference>
<keyword evidence="4" id="KW-0175">Coiled coil</keyword>
<dbReference type="EMBL" id="FOAA01000004">
    <property type="protein sequence ID" value="SEK70973.1"/>
    <property type="molecule type" value="Genomic_DNA"/>
</dbReference>
<dbReference type="InterPro" id="IPR050469">
    <property type="entry name" value="Diguanylate_Cyclase"/>
</dbReference>
<dbReference type="OrthoDB" id="9812260at2"/>
<evidence type="ECO:0000313" key="7">
    <source>
        <dbReference type="Proteomes" id="UP000199256"/>
    </source>
</evidence>
<accession>A0A1H7J8A5</accession>